<name>A0A8D7AI31_MUSAM</name>
<proteinExistence type="predicted"/>
<accession>A0A8D7AI31</accession>
<evidence type="ECO:0000313" key="1">
    <source>
        <dbReference type="EMBL" id="CAG1848391.1"/>
    </source>
</evidence>
<dbReference type="EMBL" id="HG996471">
    <property type="protein sequence ID" value="CAG1848391.1"/>
    <property type="molecule type" value="Genomic_DNA"/>
</dbReference>
<reference evidence="1" key="1">
    <citation type="submission" date="2021-03" db="EMBL/GenBank/DDBJ databases">
        <authorList>
            <consortium name="Genoscope - CEA"/>
            <person name="William W."/>
        </authorList>
    </citation>
    <scope>NUCLEOTIDE SEQUENCE</scope>
    <source>
        <strain evidence="1">Doubled-haploid Pahang</strain>
    </source>
</reference>
<gene>
    <name evidence="1" type="ORF">GSMUA_181860.1</name>
</gene>
<protein>
    <submittedName>
        <fullName evidence="1">(wild Malaysian banana) hypothetical protein</fullName>
    </submittedName>
</protein>
<dbReference type="AlphaFoldDB" id="A0A8D7AI31"/>
<sequence length="189" mass="21335">MERPMELIHSSFSFSESAMKYMVSPRVEISKAKARLRTSSAPLTVRQEATGMTPRGVDARVTVESLNQKSFPCFSTNHRRRHVLMYSPCFVSHPVRSGLDQNATRSSSSSIGAADPPNTDRHRLAAIDLFLLYMASSSLPMPLCWAGRGVRVPRRLRLCSWNYAVSRASRFCSAFVPFLCRATRLRWAY</sequence>
<organism evidence="1">
    <name type="scientific">Musa acuminata subsp. malaccensis</name>
    <name type="common">Wild banana</name>
    <name type="synonym">Musa malaccensis</name>
    <dbReference type="NCBI Taxonomy" id="214687"/>
    <lineage>
        <taxon>Eukaryota</taxon>
        <taxon>Viridiplantae</taxon>
        <taxon>Streptophyta</taxon>
        <taxon>Embryophyta</taxon>
        <taxon>Tracheophyta</taxon>
        <taxon>Spermatophyta</taxon>
        <taxon>Magnoliopsida</taxon>
        <taxon>Liliopsida</taxon>
        <taxon>Zingiberales</taxon>
        <taxon>Musaceae</taxon>
        <taxon>Musa</taxon>
    </lineage>
</organism>